<evidence type="ECO:0000256" key="3">
    <source>
        <dbReference type="ARBA" id="ARBA00012744"/>
    </source>
</evidence>
<dbReference type="InterPro" id="IPR001764">
    <property type="entry name" value="Glyco_hydro_3_N"/>
</dbReference>
<dbReference type="InterPro" id="IPR036962">
    <property type="entry name" value="Glyco_hydro_3_N_sf"/>
</dbReference>
<evidence type="ECO:0000313" key="10">
    <source>
        <dbReference type="Proteomes" id="UP000663860"/>
    </source>
</evidence>
<dbReference type="InterPro" id="IPR051915">
    <property type="entry name" value="Cellulose_Degrad_GH3"/>
</dbReference>
<dbReference type="Pfam" id="PF01915">
    <property type="entry name" value="Glyco_hydro_3_C"/>
    <property type="match status" value="1"/>
</dbReference>
<name>A0A815KPH4_9BILA</name>
<protein>
    <recommendedName>
        <fullName evidence="3">beta-glucosidase</fullName>
        <ecNumber evidence="3">3.2.1.21</ecNumber>
    </recommendedName>
</protein>
<evidence type="ECO:0000313" key="9">
    <source>
        <dbReference type="EMBL" id="CAF1395803.1"/>
    </source>
</evidence>
<evidence type="ECO:0000256" key="7">
    <source>
        <dbReference type="SAM" id="SignalP"/>
    </source>
</evidence>
<keyword evidence="4 7" id="KW-0732">Signal</keyword>
<dbReference type="Gene3D" id="3.40.50.1700">
    <property type="entry name" value="Glycoside hydrolase family 3 C-terminal domain"/>
    <property type="match status" value="1"/>
</dbReference>
<feature type="domain" description="Fibronectin type III-like" evidence="8">
    <location>
        <begin position="678"/>
        <end position="747"/>
    </location>
</feature>
<evidence type="ECO:0000259" key="8">
    <source>
        <dbReference type="SMART" id="SM01217"/>
    </source>
</evidence>
<feature type="signal peptide" evidence="7">
    <location>
        <begin position="1"/>
        <end position="19"/>
    </location>
</feature>
<comment type="similarity">
    <text evidence="2">Belongs to the glycosyl hydrolase 3 family.</text>
</comment>
<dbReference type="PANTHER" id="PTHR30620:SF16">
    <property type="entry name" value="LYSOSOMAL BETA GLUCOSIDASE"/>
    <property type="match status" value="1"/>
</dbReference>
<evidence type="ECO:0000256" key="5">
    <source>
        <dbReference type="ARBA" id="ARBA00022801"/>
    </source>
</evidence>
<dbReference type="PRINTS" id="PR00133">
    <property type="entry name" value="GLHYDRLASE3"/>
</dbReference>
<dbReference type="PANTHER" id="PTHR30620">
    <property type="entry name" value="PERIPLASMIC BETA-GLUCOSIDASE-RELATED"/>
    <property type="match status" value="1"/>
</dbReference>
<dbReference type="InterPro" id="IPR026891">
    <property type="entry name" value="Fn3-like"/>
</dbReference>
<dbReference type="FunFam" id="3.20.20.300:FF:000007">
    <property type="entry name" value="Lysosomal beta glucosidase"/>
    <property type="match status" value="1"/>
</dbReference>
<dbReference type="InterPro" id="IPR017853">
    <property type="entry name" value="GH"/>
</dbReference>
<accession>A0A815KPH4</accession>
<dbReference type="Gene3D" id="3.20.20.300">
    <property type="entry name" value="Glycoside hydrolase, family 3, N-terminal domain"/>
    <property type="match status" value="1"/>
</dbReference>
<organism evidence="9 10">
    <name type="scientific">Adineta steineri</name>
    <dbReference type="NCBI Taxonomy" id="433720"/>
    <lineage>
        <taxon>Eukaryota</taxon>
        <taxon>Metazoa</taxon>
        <taxon>Spiralia</taxon>
        <taxon>Gnathifera</taxon>
        <taxon>Rotifera</taxon>
        <taxon>Eurotatoria</taxon>
        <taxon>Bdelloidea</taxon>
        <taxon>Adinetida</taxon>
        <taxon>Adinetidae</taxon>
        <taxon>Adineta</taxon>
    </lineage>
</organism>
<dbReference type="InterPro" id="IPR002772">
    <property type="entry name" value="Glyco_hydro_3_C"/>
</dbReference>
<dbReference type="GO" id="GO:0008422">
    <property type="term" value="F:beta-glucosidase activity"/>
    <property type="evidence" value="ECO:0007669"/>
    <property type="project" value="UniProtKB-EC"/>
</dbReference>
<comment type="catalytic activity">
    <reaction evidence="1">
        <text>Hydrolysis of terminal, non-reducing beta-D-glucosyl residues with release of beta-D-glucose.</text>
        <dbReference type="EC" id="3.2.1.21"/>
    </reaction>
</comment>
<sequence>MNSFIFIWIFIINIHIILTAPPSLTSFDDRVNELLAKMTDEEKAGQMTQITINLILKDPSKPWNEIEVDPEKLRIAIQEYKIGSILNAAETGAYGVSQWQDIITKVQDEAKKSRLSIPILYGIDSIHGANYIQNSVLFPQATGLAATFNTTLARELGKISAHQTRAAGITWSFHPQVDIGRQKLWSRLWETFGEDVKLVKDMGRAYMEGMQGDDLTSRETVAACLKHYVGYGLPLSGRDRTPAWIDDRHMLEYFLPPFEESVRAGAVSVMINSGEVNGIPGHANYHLLTEILKETYQFHGFTVSDWEDIIRLHTRDQTADTPKEAVRQSVMAGVDMSMVPFDYSFYNLTVECVKDGSIPKTRLDDAVRRILRVKYALGLFDGNNAWPDSSAVNTFNKPEYDATNRQAARQGITLLKNDNNLLPMSIDRITETNKLVITGPTANTLTSLNGGWTYTWQGTDEAIFPRNLTNNTIFGSFRARVGESKIGYYNASTFNTLLNTDALLNAVQQASYILVCLGEQAYTETPGNINDLTLDEAQLQLVELIKSRTSVPIITVLAEGRPRIIRRIVDLSSAIVMMYLPGMEGGRALVDVLFGDYNPSGRLPITYPKYNHHLSTYDYKWTEVKIGNGIDVEYEFGHGLSYTTFSYSDLSVPSRINWDDQIVITLNVRNTGLRQGDHSILLYVSDVYRTITPPNKELKGYEKLSFAPSEQKSVRFTLSRHDLSFIGIDLTRQTEAGLFEVKVGNLVANFTLVGGNQPVTSTLPQPGGSASTNHLNYQQYFILFMNIILVLATIFI</sequence>
<dbReference type="SUPFAM" id="SSF51445">
    <property type="entry name" value="(Trans)glycosidases"/>
    <property type="match status" value="1"/>
</dbReference>
<dbReference type="Pfam" id="PF00933">
    <property type="entry name" value="Glyco_hydro_3"/>
    <property type="match status" value="1"/>
</dbReference>
<dbReference type="SMART" id="SM01217">
    <property type="entry name" value="Fn3_like"/>
    <property type="match status" value="1"/>
</dbReference>
<reference evidence="9" key="1">
    <citation type="submission" date="2021-02" db="EMBL/GenBank/DDBJ databases">
        <authorList>
            <person name="Nowell W R."/>
        </authorList>
    </citation>
    <scope>NUCLEOTIDE SEQUENCE</scope>
</reference>
<dbReference type="Pfam" id="PF14310">
    <property type="entry name" value="Fn3-like"/>
    <property type="match status" value="1"/>
</dbReference>
<gene>
    <name evidence="9" type="ORF">IZO911_LOCUS39212</name>
</gene>
<dbReference type="AlphaFoldDB" id="A0A815KPH4"/>
<dbReference type="Proteomes" id="UP000663860">
    <property type="component" value="Unassembled WGS sequence"/>
</dbReference>
<dbReference type="EMBL" id="CAJNOE010001166">
    <property type="protein sequence ID" value="CAF1395803.1"/>
    <property type="molecule type" value="Genomic_DNA"/>
</dbReference>
<keyword evidence="6" id="KW-0326">Glycosidase</keyword>
<dbReference type="GO" id="GO:0009251">
    <property type="term" value="P:glucan catabolic process"/>
    <property type="evidence" value="ECO:0007669"/>
    <property type="project" value="TreeGrafter"/>
</dbReference>
<dbReference type="InterPro" id="IPR036881">
    <property type="entry name" value="Glyco_hydro_3_C_sf"/>
</dbReference>
<proteinExistence type="inferred from homology"/>
<keyword evidence="5" id="KW-0378">Hydrolase</keyword>
<evidence type="ECO:0000256" key="6">
    <source>
        <dbReference type="ARBA" id="ARBA00023295"/>
    </source>
</evidence>
<evidence type="ECO:0000256" key="2">
    <source>
        <dbReference type="ARBA" id="ARBA00005336"/>
    </source>
</evidence>
<evidence type="ECO:0000256" key="4">
    <source>
        <dbReference type="ARBA" id="ARBA00022729"/>
    </source>
</evidence>
<evidence type="ECO:0000256" key="1">
    <source>
        <dbReference type="ARBA" id="ARBA00000448"/>
    </source>
</evidence>
<comment type="caution">
    <text evidence="9">The sequence shown here is derived from an EMBL/GenBank/DDBJ whole genome shotgun (WGS) entry which is preliminary data.</text>
</comment>
<dbReference type="Gene3D" id="2.60.40.10">
    <property type="entry name" value="Immunoglobulins"/>
    <property type="match status" value="1"/>
</dbReference>
<feature type="chain" id="PRO_5033020663" description="beta-glucosidase" evidence="7">
    <location>
        <begin position="20"/>
        <end position="796"/>
    </location>
</feature>
<dbReference type="SUPFAM" id="SSF52279">
    <property type="entry name" value="Beta-D-glucan exohydrolase, C-terminal domain"/>
    <property type="match status" value="1"/>
</dbReference>
<dbReference type="InterPro" id="IPR013783">
    <property type="entry name" value="Ig-like_fold"/>
</dbReference>
<dbReference type="EC" id="3.2.1.21" evidence="3"/>